<dbReference type="PANTHER" id="PTHR42718:SF9">
    <property type="entry name" value="MAJOR FACILITATOR SUPERFAMILY MULTIDRUG TRANSPORTER MFSC"/>
    <property type="match status" value="1"/>
</dbReference>
<dbReference type="OrthoDB" id="2321349at2"/>
<feature type="transmembrane region" description="Helical" evidence="6">
    <location>
        <begin position="302"/>
        <end position="320"/>
    </location>
</feature>
<dbReference type="Gene3D" id="1.20.1250.20">
    <property type="entry name" value="MFS general substrate transporter like domains"/>
    <property type="match status" value="1"/>
</dbReference>
<reference evidence="8 9" key="1">
    <citation type="submission" date="2014-11" db="EMBL/GenBank/DDBJ databases">
        <authorList>
            <person name="Urmite Genomes Urmite Genomes"/>
        </authorList>
    </citation>
    <scope>NUCLEOTIDE SEQUENCE [LARGE SCALE GENOMIC DNA]</scope>
    <source>
        <strain evidence="8 9">Oc5</strain>
    </source>
</reference>
<keyword evidence="3 6" id="KW-0812">Transmembrane</keyword>
<dbReference type="SUPFAM" id="SSF103473">
    <property type="entry name" value="MFS general substrate transporter"/>
    <property type="match status" value="2"/>
</dbReference>
<dbReference type="RefSeq" id="WP_084612953.1">
    <property type="nucleotide sequence ID" value="NZ_CDGG01000001.1"/>
</dbReference>
<feature type="transmembrane region" description="Helical" evidence="6">
    <location>
        <begin position="196"/>
        <end position="214"/>
    </location>
</feature>
<evidence type="ECO:0000256" key="5">
    <source>
        <dbReference type="ARBA" id="ARBA00023136"/>
    </source>
</evidence>
<feature type="transmembrane region" description="Helical" evidence="6">
    <location>
        <begin position="163"/>
        <end position="184"/>
    </location>
</feature>
<dbReference type="InterPro" id="IPR011701">
    <property type="entry name" value="MFS"/>
</dbReference>
<dbReference type="PANTHER" id="PTHR42718">
    <property type="entry name" value="MAJOR FACILITATOR SUPERFAMILY MULTIDRUG TRANSPORTER MFSC"/>
    <property type="match status" value="1"/>
</dbReference>
<evidence type="ECO:0000259" key="7">
    <source>
        <dbReference type="PROSITE" id="PS50850"/>
    </source>
</evidence>
<evidence type="ECO:0000256" key="6">
    <source>
        <dbReference type="SAM" id="Phobius"/>
    </source>
</evidence>
<feature type="transmembrane region" description="Helical" evidence="6">
    <location>
        <begin position="134"/>
        <end position="157"/>
    </location>
</feature>
<dbReference type="CDD" id="cd17321">
    <property type="entry name" value="MFS_MMR_MDR_like"/>
    <property type="match status" value="1"/>
</dbReference>
<keyword evidence="5 6" id="KW-0472">Membrane</keyword>
<dbReference type="PROSITE" id="PS50850">
    <property type="entry name" value="MFS"/>
    <property type="match status" value="1"/>
</dbReference>
<dbReference type="InterPro" id="IPR036259">
    <property type="entry name" value="MFS_trans_sf"/>
</dbReference>
<comment type="subcellular location">
    <subcellularLocation>
        <location evidence="1">Cell membrane</location>
        <topology evidence="1">Multi-pass membrane protein</topology>
    </subcellularLocation>
</comment>
<feature type="transmembrane region" description="Helical" evidence="6">
    <location>
        <begin position="220"/>
        <end position="242"/>
    </location>
</feature>
<evidence type="ECO:0000256" key="2">
    <source>
        <dbReference type="ARBA" id="ARBA00022448"/>
    </source>
</evidence>
<keyword evidence="9" id="KW-1185">Reference proteome</keyword>
<name>A0A0A1MDB8_9BACI</name>
<feature type="transmembrane region" description="Helical" evidence="6">
    <location>
        <begin position="76"/>
        <end position="95"/>
    </location>
</feature>
<evidence type="ECO:0000256" key="1">
    <source>
        <dbReference type="ARBA" id="ARBA00004651"/>
    </source>
</evidence>
<organism evidence="8 9">
    <name type="scientific">Oceanobacillus oncorhynchi</name>
    <dbReference type="NCBI Taxonomy" id="545501"/>
    <lineage>
        <taxon>Bacteria</taxon>
        <taxon>Bacillati</taxon>
        <taxon>Bacillota</taxon>
        <taxon>Bacilli</taxon>
        <taxon>Bacillales</taxon>
        <taxon>Bacillaceae</taxon>
        <taxon>Oceanobacillus</taxon>
    </lineage>
</organism>
<dbReference type="PRINTS" id="PR01036">
    <property type="entry name" value="TCRTETB"/>
</dbReference>
<dbReference type="Proteomes" id="UP000040453">
    <property type="component" value="Unassembled WGS sequence"/>
</dbReference>
<feature type="transmembrane region" description="Helical" evidence="6">
    <location>
        <begin position="263"/>
        <end position="282"/>
    </location>
</feature>
<accession>A0A0A1MDB8</accession>
<evidence type="ECO:0000313" key="8">
    <source>
        <dbReference type="EMBL" id="CEI83325.1"/>
    </source>
</evidence>
<feature type="transmembrane region" description="Helical" evidence="6">
    <location>
        <begin position="332"/>
        <end position="350"/>
    </location>
</feature>
<proteinExistence type="predicted"/>
<keyword evidence="4 6" id="KW-1133">Transmembrane helix</keyword>
<protein>
    <submittedName>
        <fullName evidence="8">Antiseptic resistance protein</fullName>
    </submittedName>
</protein>
<dbReference type="InterPro" id="IPR020846">
    <property type="entry name" value="MFS_dom"/>
</dbReference>
<dbReference type="Gene3D" id="1.20.1720.10">
    <property type="entry name" value="Multidrug resistance protein D"/>
    <property type="match status" value="1"/>
</dbReference>
<gene>
    <name evidence="8" type="primary">qacA_4</name>
    <name evidence="8" type="ORF">BN997_03231</name>
</gene>
<keyword evidence="2" id="KW-0813">Transport</keyword>
<feature type="transmembrane region" description="Helical" evidence="6">
    <location>
        <begin position="356"/>
        <end position="379"/>
    </location>
</feature>
<evidence type="ECO:0000313" key="9">
    <source>
        <dbReference type="Proteomes" id="UP000040453"/>
    </source>
</evidence>
<feature type="transmembrane region" description="Helical" evidence="6">
    <location>
        <begin position="101"/>
        <end position="122"/>
    </location>
</feature>
<feature type="transmembrane region" description="Helical" evidence="6">
    <location>
        <begin position="423"/>
        <end position="444"/>
    </location>
</feature>
<evidence type="ECO:0000256" key="3">
    <source>
        <dbReference type="ARBA" id="ARBA00022692"/>
    </source>
</evidence>
<dbReference type="GO" id="GO:0005886">
    <property type="term" value="C:plasma membrane"/>
    <property type="evidence" value="ECO:0007669"/>
    <property type="project" value="UniProtKB-SubCell"/>
</dbReference>
<dbReference type="Pfam" id="PF07690">
    <property type="entry name" value="MFS_1"/>
    <property type="match status" value="1"/>
</dbReference>
<sequence>MKYTRRETISLISICIGSFLIILDTNIVNIIIPPLREQLYLSNLQTSWVVNSYVLVFASFILFFARFSKRIGARNAFITGISIFMVGSLFCGFSNTYEQLVISRIIQGVGAAMFAPIATKLLSSTVTEPKKRATAFGIWSGTSGIAFAFSPMVGGFLNELWGWQSTFLINIPFSLIVIWTGLAAIKDTEKEKIPMFFKEQVLVALFILIFVFMIQEYKVIYQLPLLFTLGGITLLIFGYAYSIKFRNNQTQVIERQLFTKQNVASLINGFTYNFSIYGVMYFLSIHFQEHLFLSSLETGVKFLPLTVSGMLISSFLSPVLVNKLGQKWTQQLCLLAIIAGSIFLFTYFTIAAYSVFILISFILFGFSGAIAPVLMNAAFLSTGEKYHNEISSLVNLARQIGSIFGVVSVSIILDILANTTTILYFLVVIIFISFFAFLYLAFAYKLNNQKSGMHE</sequence>
<dbReference type="STRING" id="545501.BN997_03231"/>
<dbReference type="AlphaFoldDB" id="A0A0A1MDB8"/>
<dbReference type="GO" id="GO:0022857">
    <property type="term" value="F:transmembrane transporter activity"/>
    <property type="evidence" value="ECO:0007669"/>
    <property type="project" value="InterPro"/>
</dbReference>
<feature type="domain" description="Major facilitator superfamily (MFS) profile" evidence="7">
    <location>
        <begin position="10"/>
        <end position="445"/>
    </location>
</feature>
<feature type="transmembrane region" description="Helical" evidence="6">
    <location>
        <begin position="44"/>
        <end position="64"/>
    </location>
</feature>
<feature type="transmembrane region" description="Helical" evidence="6">
    <location>
        <begin position="400"/>
        <end position="417"/>
    </location>
</feature>
<dbReference type="EMBL" id="CDGG01000001">
    <property type="protein sequence ID" value="CEI83325.1"/>
    <property type="molecule type" value="Genomic_DNA"/>
</dbReference>
<feature type="transmembrane region" description="Helical" evidence="6">
    <location>
        <begin position="12"/>
        <end position="32"/>
    </location>
</feature>
<evidence type="ECO:0000256" key="4">
    <source>
        <dbReference type="ARBA" id="ARBA00022989"/>
    </source>
</evidence>